<dbReference type="AlphaFoldDB" id="J8CNK5"/>
<dbReference type="HOGENOM" id="CLU_1324244_0_0_9"/>
<accession>J8CNK5</accession>
<gene>
    <name evidence="1" type="ORF">IGC_04877</name>
</gene>
<dbReference type="Proteomes" id="UP000006977">
    <property type="component" value="Unassembled WGS sequence"/>
</dbReference>
<reference evidence="1 2" key="1">
    <citation type="submission" date="2012-04" db="EMBL/GenBank/DDBJ databases">
        <title>The Genome Sequence of Bacillus cereus HuA4-10.</title>
        <authorList>
            <consortium name="The Broad Institute Genome Sequencing Platform"/>
            <consortium name="The Broad Institute Genome Sequencing Center for Infectious Disease"/>
            <person name="Feldgarden M."/>
            <person name="Van der Auwera G.A."/>
            <person name="Mahillon J."/>
            <person name="Duprez V."/>
            <person name="Timmery S."/>
            <person name="Mattelet C."/>
            <person name="Dierick K."/>
            <person name="Sun M."/>
            <person name="Yu Z."/>
            <person name="Zhu L."/>
            <person name="Hu X."/>
            <person name="Shank E.B."/>
            <person name="Swiecicka I."/>
            <person name="Hansen B.M."/>
            <person name="Andrup L."/>
            <person name="Young S.K."/>
            <person name="Zeng Q."/>
            <person name="Gargeya S."/>
            <person name="Fitzgerald M."/>
            <person name="Haas B."/>
            <person name="Abouelleil A."/>
            <person name="Alvarado L."/>
            <person name="Arachchi H.M."/>
            <person name="Berlin A."/>
            <person name="Chapman S.B."/>
            <person name="Goldberg J."/>
            <person name="Griggs A."/>
            <person name="Gujja S."/>
            <person name="Hansen M."/>
            <person name="Howarth C."/>
            <person name="Imamovic A."/>
            <person name="Larimer J."/>
            <person name="McCowen C."/>
            <person name="Montmayeur A."/>
            <person name="Murphy C."/>
            <person name="Neiman D."/>
            <person name="Pearson M."/>
            <person name="Priest M."/>
            <person name="Roberts A."/>
            <person name="Saif S."/>
            <person name="Shea T."/>
            <person name="Sisk P."/>
            <person name="Sykes S."/>
            <person name="Wortman J."/>
            <person name="Nusbaum C."/>
            <person name="Birren B."/>
        </authorList>
    </citation>
    <scope>NUCLEOTIDE SEQUENCE [LARGE SCALE GENOMIC DNA]</scope>
    <source>
        <strain evidence="1 2">HuA4-10</strain>
    </source>
</reference>
<name>J8CNK5_BACCE</name>
<organism evidence="1 2">
    <name type="scientific">Bacillus cereus HuA4-10</name>
    <dbReference type="NCBI Taxonomy" id="1053206"/>
    <lineage>
        <taxon>Bacteria</taxon>
        <taxon>Bacillati</taxon>
        <taxon>Bacillota</taxon>
        <taxon>Bacilli</taxon>
        <taxon>Bacillales</taxon>
        <taxon>Bacillaceae</taxon>
        <taxon>Bacillus</taxon>
        <taxon>Bacillus cereus group</taxon>
    </lineage>
</organism>
<proteinExistence type="predicted"/>
<protein>
    <submittedName>
        <fullName evidence="1">Uncharacterized protein</fullName>
    </submittedName>
</protein>
<evidence type="ECO:0000313" key="2">
    <source>
        <dbReference type="Proteomes" id="UP000006977"/>
    </source>
</evidence>
<comment type="caution">
    <text evidence="1">The sequence shown here is derived from an EMBL/GenBank/DDBJ whole genome shotgun (WGS) entry which is preliminary data.</text>
</comment>
<dbReference type="PATRIC" id="fig|1053206.3.peg.4983"/>
<sequence>MPYTLVINTMQRNYANINGRVNDYSLVFRPPCNVNNLILEYPTYKVIGDYRFSLNGKILSHGDIIDYIERYILSFPLNMRLNKSIELSNLLIDILYNGLNARVVPNFNIHIDDINYNGSQFVEIIYWLIGQEEINYPRRNGKMGVRLPITRYHEAIIAAIYGFFTTSIVKQRANIKYRRPPECLVEIVTPQQYDQIDNHLLNNISLI</sequence>
<dbReference type="RefSeq" id="WP_002150828.1">
    <property type="nucleotide sequence ID" value="NZ_JH792149.1"/>
</dbReference>
<evidence type="ECO:0000313" key="1">
    <source>
        <dbReference type="EMBL" id="EJQ74326.1"/>
    </source>
</evidence>
<dbReference type="EMBL" id="AHEA01000041">
    <property type="protein sequence ID" value="EJQ74326.1"/>
    <property type="molecule type" value="Genomic_DNA"/>
</dbReference>